<evidence type="ECO:0000313" key="2">
    <source>
        <dbReference type="EMBL" id="KAJ3646933.1"/>
    </source>
</evidence>
<feature type="region of interest" description="Disordered" evidence="1">
    <location>
        <begin position="220"/>
        <end position="262"/>
    </location>
</feature>
<dbReference type="EMBL" id="JALNTZ010000007">
    <property type="protein sequence ID" value="KAJ3646933.1"/>
    <property type="molecule type" value="Genomic_DNA"/>
</dbReference>
<proteinExistence type="predicted"/>
<evidence type="ECO:0000313" key="3">
    <source>
        <dbReference type="Proteomes" id="UP001168821"/>
    </source>
</evidence>
<sequence>MESNLYNLCNVLTVYRQSLTSILNKIDEEIHHAVSNYEETHTPDSSSKKYKISMQMIAVLQNHIKVLHTYENVSKTVSSELSQLEQNAQPEKENSHLNPFLFPPWIPAANRISTRDNIHVRAFLEVDEIRPNCSTRKQNQNVVIKKEHSAEGTSTKDNTEVEVLPEIDDNCQAAITNQEKIRFDSFVNELSGTGDASDATDASSDTIVNINYAENAFKSENYESEGATSSTKGQEISMTEVSDEETPKASQFKPKKRVSFNF</sequence>
<keyword evidence="3" id="KW-1185">Reference proteome</keyword>
<protein>
    <submittedName>
        <fullName evidence="2">Uncharacterized protein</fullName>
    </submittedName>
</protein>
<dbReference type="AlphaFoldDB" id="A0AA38HYL1"/>
<reference evidence="2" key="1">
    <citation type="journal article" date="2023" name="G3 (Bethesda)">
        <title>Whole genome assemblies of Zophobas morio and Tenebrio molitor.</title>
        <authorList>
            <person name="Kaur S."/>
            <person name="Stinson S.A."/>
            <person name="diCenzo G.C."/>
        </authorList>
    </citation>
    <scope>NUCLEOTIDE SEQUENCE</scope>
    <source>
        <strain evidence="2">QUZm001</strain>
    </source>
</reference>
<feature type="non-terminal residue" evidence="2">
    <location>
        <position position="262"/>
    </location>
</feature>
<feature type="compositionally biased region" description="Polar residues" evidence="1">
    <location>
        <begin position="226"/>
        <end position="240"/>
    </location>
</feature>
<gene>
    <name evidence="2" type="ORF">Zmor_024490</name>
</gene>
<comment type="caution">
    <text evidence="2">The sequence shown here is derived from an EMBL/GenBank/DDBJ whole genome shotgun (WGS) entry which is preliminary data.</text>
</comment>
<organism evidence="2 3">
    <name type="scientific">Zophobas morio</name>
    <dbReference type="NCBI Taxonomy" id="2755281"/>
    <lineage>
        <taxon>Eukaryota</taxon>
        <taxon>Metazoa</taxon>
        <taxon>Ecdysozoa</taxon>
        <taxon>Arthropoda</taxon>
        <taxon>Hexapoda</taxon>
        <taxon>Insecta</taxon>
        <taxon>Pterygota</taxon>
        <taxon>Neoptera</taxon>
        <taxon>Endopterygota</taxon>
        <taxon>Coleoptera</taxon>
        <taxon>Polyphaga</taxon>
        <taxon>Cucujiformia</taxon>
        <taxon>Tenebrionidae</taxon>
        <taxon>Zophobas</taxon>
    </lineage>
</organism>
<evidence type="ECO:0000256" key="1">
    <source>
        <dbReference type="SAM" id="MobiDB-lite"/>
    </source>
</evidence>
<dbReference type="Proteomes" id="UP001168821">
    <property type="component" value="Unassembled WGS sequence"/>
</dbReference>
<feature type="compositionally biased region" description="Basic residues" evidence="1">
    <location>
        <begin position="253"/>
        <end position="262"/>
    </location>
</feature>
<name>A0AA38HYL1_9CUCU</name>
<accession>A0AA38HYL1</accession>